<evidence type="ECO:0000313" key="2">
    <source>
        <dbReference type="Proteomes" id="UP000243975"/>
    </source>
</evidence>
<evidence type="ECO:0008006" key="3">
    <source>
        <dbReference type="Google" id="ProtNLM"/>
    </source>
</evidence>
<organism evidence="1 2">
    <name type="scientific">Cynara cardunculus var. scolymus</name>
    <name type="common">Globe artichoke</name>
    <name type="synonym">Cynara scolymus</name>
    <dbReference type="NCBI Taxonomy" id="59895"/>
    <lineage>
        <taxon>Eukaryota</taxon>
        <taxon>Viridiplantae</taxon>
        <taxon>Streptophyta</taxon>
        <taxon>Embryophyta</taxon>
        <taxon>Tracheophyta</taxon>
        <taxon>Spermatophyta</taxon>
        <taxon>Magnoliopsida</taxon>
        <taxon>eudicotyledons</taxon>
        <taxon>Gunneridae</taxon>
        <taxon>Pentapetalae</taxon>
        <taxon>asterids</taxon>
        <taxon>campanulids</taxon>
        <taxon>Asterales</taxon>
        <taxon>Asteraceae</taxon>
        <taxon>Carduoideae</taxon>
        <taxon>Cardueae</taxon>
        <taxon>Carduinae</taxon>
        <taxon>Cynara</taxon>
    </lineage>
</organism>
<accession>A0A103YFK2</accession>
<dbReference type="AlphaFoldDB" id="A0A103YFK2"/>
<dbReference type="Gene3D" id="3.40.395.10">
    <property type="entry name" value="Adenoviral Proteinase, Chain A"/>
    <property type="match status" value="1"/>
</dbReference>
<comment type="caution">
    <text evidence="1">The sequence shown here is derived from an EMBL/GenBank/DDBJ whole genome shotgun (WGS) entry which is preliminary data.</text>
</comment>
<dbReference type="Proteomes" id="UP000243975">
    <property type="component" value="Unassembled WGS sequence"/>
</dbReference>
<dbReference type="EMBL" id="LEKV01001227">
    <property type="protein sequence ID" value="KVI08159.1"/>
    <property type="molecule type" value="Genomic_DNA"/>
</dbReference>
<dbReference type="Gramene" id="KVI08159">
    <property type="protein sequence ID" value="KVI08159"/>
    <property type="gene ID" value="Ccrd_013470"/>
</dbReference>
<sequence length="267" mass="30113">MASTSHTLMDSISFNETFVKDICDEIGVINGNSEGFDHVGEFSTAANDITVHDQCNYSAMNEEELIRRNQTIPERSVSINDSVSAYFDDDDVALLSNESEGKEDSDAKKKEMADEVQPGIAIAANRDDDEFKQYKKQLDDMFNEGACNTTHDTHFSGLKYHATAKNDGQPSLDIVGDSKLKSKSVNHNTQYALFKKGLLSSAKNNWEIVQMRNIDLVFFPLLDKGHYYLVVFNLKNPSIVVINNKYREVSDDDHLLQMYDFITDILV</sequence>
<evidence type="ECO:0000313" key="1">
    <source>
        <dbReference type="EMBL" id="KVI08159.1"/>
    </source>
</evidence>
<name>A0A103YFK2_CYNCS</name>
<reference evidence="1 2" key="1">
    <citation type="journal article" date="2016" name="Sci. Rep.">
        <title>The genome sequence of the outbreeding globe artichoke constructed de novo incorporating a phase-aware low-pass sequencing strategy of F1 progeny.</title>
        <authorList>
            <person name="Scaglione D."/>
            <person name="Reyes-Chin-Wo S."/>
            <person name="Acquadro A."/>
            <person name="Froenicke L."/>
            <person name="Portis E."/>
            <person name="Beitel C."/>
            <person name="Tirone M."/>
            <person name="Mauro R."/>
            <person name="Lo Monaco A."/>
            <person name="Mauromicale G."/>
            <person name="Faccioli P."/>
            <person name="Cattivelli L."/>
            <person name="Rieseberg L."/>
            <person name="Michelmore R."/>
            <person name="Lanteri S."/>
        </authorList>
    </citation>
    <scope>NUCLEOTIDE SEQUENCE [LARGE SCALE GENOMIC DNA]</scope>
    <source>
        <strain evidence="1">2C</strain>
    </source>
</reference>
<keyword evidence="2" id="KW-1185">Reference proteome</keyword>
<proteinExistence type="predicted"/>
<gene>
    <name evidence="1" type="ORF">Ccrd_013470</name>
</gene>
<protein>
    <recommendedName>
        <fullName evidence="3">Peptidase C48, SUMO/Sentrin/Ubl1</fullName>
    </recommendedName>
</protein>